<evidence type="ECO:0000313" key="5">
    <source>
        <dbReference type="Proteomes" id="UP000597989"/>
    </source>
</evidence>
<evidence type="ECO:0000313" key="3">
    <source>
        <dbReference type="EMBL" id="GAA0517802.1"/>
    </source>
</evidence>
<evidence type="ECO:0000256" key="1">
    <source>
        <dbReference type="SAM" id="MobiDB-lite"/>
    </source>
</evidence>
<name>A0A917NCN1_9PSEU</name>
<reference evidence="4 5" key="1">
    <citation type="journal article" date="2014" name="Int. J. Syst. Evol. Microbiol.">
        <title>Complete genome sequence of Corynebacterium casei LMG S-19264T (=DSM 44701T), isolated from a smear-ripened cheese.</title>
        <authorList>
            <consortium name="US DOE Joint Genome Institute (JGI-PGF)"/>
            <person name="Walter F."/>
            <person name="Albersmeier A."/>
            <person name="Kalinowski J."/>
            <person name="Ruckert C."/>
        </authorList>
    </citation>
    <scope>NUCLEOTIDE SEQUENCE [LARGE SCALE GENOMIC DNA]</scope>
    <source>
        <strain evidence="4 5">CGMCC 4.7206</strain>
    </source>
</reference>
<dbReference type="InterPro" id="IPR023346">
    <property type="entry name" value="Lysozyme-like_dom_sf"/>
</dbReference>
<dbReference type="InterPro" id="IPR022536">
    <property type="entry name" value="EspC"/>
</dbReference>
<dbReference type="Proteomes" id="UP001500220">
    <property type="component" value="Unassembled WGS sequence"/>
</dbReference>
<feature type="domain" description="Transglycosylase SLT" evidence="2">
    <location>
        <begin position="10"/>
        <end position="104"/>
    </location>
</feature>
<protein>
    <recommendedName>
        <fullName evidence="2">Transglycosylase SLT domain-containing protein</fullName>
    </recommendedName>
</protein>
<dbReference type="Gene3D" id="1.10.530.10">
    <property type="match status" value="1"/>
</dbReference>
<reference evidence="4" key="3">
    <citation type="submission" date="2020-09" db="EMBL/GenBank/DDBJ databases">
        <authorList>
            <person name="Sun Q."/>
            <person name="Zhou Y."/>
        </authorList>
    </citation>
    <scope>NUCLEOTIDE SEQUENCE</scope>
    <source>
        <strain evidence="4">CGMCC 4.7206</strain>
    </source>
</reference>
<keyword evidence="6" id="KW-1185">Reference proteome</keyword>
<accession>A0A917NCN1</accession>
<dbReference type="RefSeq" id="WP_188987226.1">
    <property type="nucleotide sequence ID" value="NZ_BAAAHC010000008.1"/>
</dbReference>
<dbReference type="InterPro" id="IPR014762">
    <property type="entry name" value="DNA_mismatch_repair_CS"/>
</dbReference>
<dbReference type="Proteomes" id="UP000597989">
    <property type="component" value="Unassembled WGS sequence"/>
</dbReference>
<evidence type="ECO:0000313" key="6">
    <source>
        <dbReference type="Proteomes" id="UP001500220"/>
    </source>
</evidence>
<dbReference type="InterPro" id="IPR043992">
    <property type="entry name" value="SLT_3"/>
</dbReference>
<organism evidence="4 5">
    <name type="scientific">Saccharopolyspora thermophila</name>
    <dbReference type="NCBI Taxonomy" id="89367"/>
    <lineage>
        <taxon>Bacteria</taxon>
        <taxon>Bacillati</taxon>
        <taxon>Actinomycetota</taxon>
        <taxon>Actinomycetes</taxon>
        <taxon>Pseudonocardiales</taxon>
        <taxon>Pseudonocardiaceae</taxon>
        <taxon>Saccharopolyspora</taxon>
    </lineage>
</organism>
<dbReference type="AlphaFoldDB" id="A0A917NCN1"/>
<dbReference type="Pfam" id="PF10824">
    <property type="entry name" value="T7SS_ESX_EspC"/>
    <property type="match status" value="1"/>
</dbReference>
<proteinExistence type="predicted"/>
<reference evidence="3" key="4">
    <citation type="submission" date="2023-12" db="EMBL/GenBank/DDBJ databases">
        <authorList>
            <person name="Sun Q."/>
            <person name="Inoue M."/>
        </authorList>
    </citation>
    <scope>NUCLEOTIDE SEQUENCE</scope>
    <source>
        <strain evidence="3">JCM 10664</strain>
    </source>
</reference>
<sequence>MSKLSAEQIAQHAYDAGFRGEALTTAVAVALAESGGNTRAHNHEGLDNSYGLWQINMLGDLGPARRRQYGLDSNKDLFDPDENAKAAYQIWKDDGDRSFRHWSTYENGAYKKHLDDARKAVRHVGKGKGNGKGSGGGQRPGKPGGDGFTVQTEYLRTYAKQADGVADGLEAVGKKTVHAVRGIAEDTFGRVGKETGFTDALGDFSDSLKKQVTATGTNARNLGKAASEAARTYEEADQAAVRELKAALG</sequence>
<dbReference type="EMBL" id="BAAAHC010000008">
    <property type="protein sequence ID" value="GAA0517802.1"/>
    <property type="molecule type" value="Genomic_DNA"/>
</dbReference>
<feature type="compositionally biased region" description="Gly residues" evidence="1">
    <location>
        <begin position="127"/>
        <end position="147"/>
    </location>
</feature>
<evidence type="ECO:0000313" key="4">
    <source>
        <dbReference type="EMBL" id="GGI84523.1"/>
    </source>
</evidence>
<feature type="region of interest" description="Disordered" evidence="1">
    <location>
        <begin position="124"/>
        <end position="148"/>
    </location>
</feature>
<dbReference type="Pfam" id="PF18896">
    <property type="entry name" value="SLT_3"/>
    <property type="match status" value="1"/>
</dbReference>
<dbReference type="SUPFAM" id="SSF53955">
    <property type="entry name" value="Lysozyme-like"/>
    <property type="match status" value="1"/>
</dbReference>
<dbReference type="GO" id="GO:0009306">
    <property type="term" value="P:protein secretion"/>
    <property type="evidence" value="ECO:0007669"/>
    <property type="project" value="InterPro"/>
</dbReference>
<dbReference type="PROSITE" id="PS00058">
    <property type="entry name" value="DNA_MISMATCH_REPAIR_1"/>
    <property type="match status" value="1"/>
</dbReference>
<reference evidence="3 6" key="2">
    <citation type="journal article" date="2019" name="Int. J. Syst. Evol. Microbiol.">
        <title>The Global Catalogue of Microorganisms (GCM) 10K type strain sequencing project: providing services to taxonomists for standard genome sequencing and annotation.</title>
        <authorList>
            <consortium name="The Broad Institute Genomics Platform"/>
            <consortium name="The Broad Institute Genome Sequencing Center for Infectious Disease"/>
            <person name="Wu L."/>
            <person name="Ma J."/>
        </authorList>
    </citation>
    <scope>NUCLEOTIDE SEQUENCE [LARGE SCALE GENOMIC DNA]</scope>
    <source>
        <strain evidence="3 6">JCM 10664</strain>
    </source>
</reference>
<dbReference type="EMBL" id="BMMT01000006">
    <property type="protein sequence ID" value="GGI84523.1"/>
    <property type="molecule type" value="Genomic_DNA"/>
</dbReference>
<comment type="caution">
    <text evidence="4">The sequence shown here is derived from an EMBL/GenBank/DDBJ whole genome shotgun (WGS) entry which is preliminary data.</text>
</comment>
<gene>
    <name evidence="3" type="ORF">GCM10009545_19800</name>
    <name evidence="4" type="ORF">GCM10011581_22050</name>
</gene>
<evidence type="ECO:0000259" key="2">
    <source>
        <dbReference type="Pfam" id="PF18896"/>
    </source>
</evidence>